<reference evidence="4" key="1">
    <citation type="submission" date="2020-08" db="EMBL/GenBank/DDBJ databases">
        <title>Multicomponent nature underlies the extraordinary mechanical properties of spider dragline silk.</title>
        <authorList>
            <person name="Kono N."/>
            <person name="Nakamura H."/>
            <person name="Mori M."/>
            <person name="Yoshida Y."/>
            <person name="Ohtoshi R."/>
            <person name="Malay A.D."/>
            <person name="Moran D.A.P."/>
            <person name="Tomita M."/>
            <person name="Numata K."/>
            <person name="Arakawa K."/>
        </authorList>
    </citation>
    <scope>NUCLEOTIDE SEQUENCE</scope>
</reference>
<sequence length="122" mass="13609">MGGSLLKEKAKAFAKELGIEFSASEGWLTNFNKRNRILTKKMCEESSSVAINVCSKWQNSLSDLIKEYELPLITIDKAWRAVTPLTIHSCFKKSGFPSPNLVDVDDTLTEFNAEPSLWAALP</sequence>
<organism evidence="4 5">
    <name type="scientific">Trichonephila clavipes</name>
    <name type="common">Golden silk orbweaver</name>
    <name type="synonym">Nephila clavipes</name>
    <dbReference type="NCBI Taxonomy" id="2585209"/>
    <lineage>
        <taxon>Eukaryota</taxon>
        <taxon>Metazoa</taxon>
        <taxon>Ecdysozoa</taxon>
        <taxon>Arthropoda</taxon>
        <taxon>Chelicerata</taxon>
        <taxon>Arachnida</taxon>
        <taxon>Araneae</taxon>
        <taxon>Araneomorphae</taxon>
        <taxon>Entelegynae</taxon>
        <taxon>Araneoidea</taxon>
        <taxon>Nephilidae</taxon>
        <taxon>Trichonephila</taxon>
    </lineage>
</organism>
<dbReference type="InterPro" id="IPR006600">
    <property type="entry name" value="HTH_CenpB_DNA-bd_dom"/>
</dbReference>
<dbReference type="EMBL" id="BMAU01021357">
    <property type="protein sequence ID" value="GFY21296.1"/>
    <property type="molecule type" value="Genomic_DNA"/>
</dbReference>
<protein>
    <submittedName>
        <fullName evidence="4">HTH CENPB-type domain-containing protein</fullName>
    </submittedName>
</protein>
<dbReference type="Pfam" id="PF03221">
    <property type="entry name" value="HTH_Tnp_Tc5"/>
    <property type="match status" value="1"/>
</dbReference>
<dbReference type="InterPro" id="IPR009057">
    <property type="entry name" value="Homeodomain-like_sf"/>
</dbReference>
<gene>
    <name evidence="4" type="ORF">TNCV_3993401</name>
</gene>
<keyword evidence="2" id="KW-0238">DNA-binding</keyword>
<evidence type="ECO:0000256" key="2">
    <source>
        <dbReference type="ARBA" id="ARBA00023125"/>
    </source>
</evidence>
<evidence type="ECO:0000256" key="1">
    <source>
        <dbReference type="ARBA" id="ARBA00004123"/>
    </source>
</evidence>
<evidence type="ECO:0000313" key="4">
    <source>
        <dbReference type="EMBL" id="GFY21296.1"/>
    </source>
</evidence>
<dbReference type="PROSITE" id="PS51253">
    <property type="entry name" value="HTH_CENPB"/>
    <property type="match status" value="1"/>
</dbReference>
<dbReference type="SUPFAM" id="SSF46689">
    <property type="entry name" value="Homeodomain-like"/>
    <property type="match status" value="1"/>
</dbReference>
<evidence type="ECO:0000259" key="3">
    <source>
        <dbReference type="PROSITE" id="PS51253"/>
    </source>
</evidence>
<accession>A0A8X6SXT7</accession>
<name>A0A8X6SXT7_TRICX</name>
<keyword evidence="5" id="KW-1185">Reference proteome</keyword>
<dbReference type="Proteomes" id="UP000887159">
    <property type="component" value="Unassembled WGS sequence"/>
</dbReference>
<feature type="domain" description="HTH CENPB-type" evidence="3">
    <location>
        <begin position="1"/>
        <end position="41"/>
    </location>
</feature>
<dbReference type="GO" id="GO:0003677">
    <property type="term" value="F:DNA binding"/>
    <property type="evidence" value="ECO:0007669"/>
    <property type="project" value="UniProtKB-KW"/>
</dbReference>
<evidence type="ECO:0000313" key="5">
    <source>
        <dbReference type="Proteomes" id="UP000887159"/>
    </source>
</evidence>
<comment type="caution">
    <text evidence="4">The sequence shown here is derived from an EMBL/GenBank/DDBJ whole genome shotgun (WGS) entry which is preliminary data.</text>
</comment>
<dbReference type="Gene3D" id="1.10.10.60">
    <property type="entry name" value="Homeodomain-like"/>
    <property type="match status" value="1"/>
</dbReference>
<dbReference type="AlphaFoldDB" id="A0A8X6SXT7"/>
<comment type="subcellular location">
    <subcellularLocation>
        <location evidence="1">Nucleus</location>
    </subcellularLocation>
</comment>
<proteinExistence type="predicted"/>
<dbReference type="GO" id="GO:0005634">
    <property type="term" value="C:nucleus"/>
    <property type="evidence" value="ECO:0007669"/>
    <property type="project" value="UniProtKB-SubCell"/>
</dbReference>